<feature type="compositionally biased region" description="Acidic residues" evidence="6">
    <location>
        <begin position="208"/>
        <end position="217"/>
    </location>
</feature>
<evidence type="ECO:0000259" key="8">
    <source>
        <dbReference type="Pfam" id="PF14693"/>
    </source>
</evidence>
<feature type="region of interest" description="Disordered" evidence="6">
    <location>
        <begin position="180"/>
        <end position="217"/>
    </location>
</feature>
<evidence type="ECO:0000256" key="4">
    <source>
        <dbReference type="ARBA" id="ARBA00023274"/>
    </source>
</evidence>
<feature type="domain" description="Large ribosomal subunit protein bL25 beta" evidence="8">
    <location>
        <begin position="100"/>
        <end position="181"/>
    </location>
</feature>
<dbReference type="InterPro" id="IPR020057">
    <property type="entry name" value="Ribosomal_bL25_b-dom"/>
</dbReference>
<dbReference type="Pfam" id="PF01386">
    <property type="entry name" value="Ribosomal_L25p"/>
    <property type="match status" value="1"/>
</dbReference>
<dbReference type="Pfam" id="PF14693">
    <property type="entry name" value="Ribosomal_TL5_C"/>
    <property type="match status" value="1"/>
</dbReference>
<dbReference type="OrthoDB" id="9790002at2"/>
<dbReference type="GO" id="GO:0006412">
    <property type="term" value="P:translation"/>
    <property type="evidence" value="ECO:0007669"/>
    <property type="project" value="UniProtKB-UniRule"/>
</dbReference>
<dbReference type="PANTHER" id="PTHR33284">
    <property type="entry name" value="RIBOSOMAL PROTEIN L25/GLN-TRNA SYNTHETASE, ANTI-CODON-BINDING DOMAIN-CONTAINING PROTEIN"/>
    <property type="match status" value="1"/>
</dbReference>
<feature type="compositionally biased region" description="Acidic residues" evidence="6">
    <location>
        <begin position="182"/>
        <end position="201"/>
    </location>
</feature>
<name>A0A2V3WI43_9BACI</name>
<comment type="similarity">
    <text evidence="5">Belongs to the bacterial ribosomal protein bL25 family. CTC subfamily.</text>
</comment>
<comment type="subunit">
    <text evidence="5">Part of the 50S ribosomal subunit; part of the 5S rRNA/L5/L18/L25 subcomplex. Contacts the 5S rRNA. Binds to the 5S rRNA independently of L5 and L18.</text>
</comment>
<accession>A0A2V3WI43</accession>
<dbReference type="InterPro" id="IPR020930">
    <property type="entry name" value="Ribosomal_uL5_bac-type"/>
</dbReference>
<dbReference type="EMBL" id="QJJR01000012">
    <property type="protein sequence ID" value="PXW88469.1"/>
    <property type="molecule type" value="Genomic_DNA"/>
</dbReference>
<dbReference type="NCBIfam" id="TIGR00731">
    <property type="entry name" value="bL25_bact_ctc"/>
    <property type="match status" value="1"/>
</dbReference>
<keyword evidence="1 5" id="KW-0699">rRNA-binding</keyword>
<dbReference type="RefSeq" id="WP_110251879.1">
    <property type="nucleotide sequence ID" value="NZ_QJJR01000012.1"/>
</dbReference>
<keyword evidence="10" id="KW-1185">Reference proteome</keyword>
<dbReference type="Gene3D" id="2.170.120.20">
    <property type="entry name" value="Ribosomal protein L25, beta domain"/>
    <property type="match status" value="1"/>
</dbReference>
<evidence type="ECO:0000256" key="3">
    <source>
        <dbReference type="ARBA" id="ARBA00022980"/>
    </source>
</evidence>
<evidence type="ECO:0000259" key="7">
    <source>
        <dbReference type="Pfam" id="PF01386"/>
    </source>
</evidence>
<sequence length="217" mass="24215">MAVKLKAVKREDLKKSNTKQIREEGSIPAVVYGHDKKSTPVAVNSIDLLKTVRDEGRNAIITLDVEGEPVDVMLHDYQVEPVKDQLIHADFYVVDMKQEMDVMVNVHLEGESVGQKEGGVLQQPLYELEVRAKPADIPEEILIDVSSLDVGDSIMVSDLKADAKYEILEDENTTIVTVTAPDDVEDLLDEEETDEEVEPELVDQKGAEDEEEGEDKE</sequence>
<dbReference type="NCBIfam" id="NF004133">
    <property type="entry name" value="PRK05618.2-4"/>
    <property type="match status" value="1"/>
</dbReference>
<evidence type="ECO:0000256" key="2">
    <source>
        <dbReference type="ARBA" id="ARBA00022884"/>
    </source>
</evidence>
<dbReference type="InterPro" id="IPR001021">
    <property type="entry name" value="Ribosomal_bL25_long"/>
</dbReference>
<dbReference type="InterPro" id="IPR011035">
    <property type="entry name" value="Ribosomal_bL25/Gln-tRNA_synth"/>
</dbReference>
<evidence type="ECO:0000256" key="1">
    <source>
        <dbReference type="ARBA" id="ARBA00022730"/>
    </source>
</evidence>
<keyword evidence="2 5" id="KW-0694">RNA-binding</keyword>
<evidence type="ECO:0000313" key="10">
    <source>
        <dbReference type="Proteomes" id="UP000247922"/>
    </source>
</evidence>
<evidence type="ECO:0000256" key="6">
    <source>
        <dbReference type="SAM" id="MobiDB-lite"/>
    </source>
</evidence>
<keyword evidence="4 5" id="KW-0687">Ribonucleoprotein</keyword>
<feature type="domain" description="Large ribosomal subunit protein bL25 L25" evidence="7">
    <location>
        <begin position="5"/>
        <end position="91"/>
    </location>
</feature>
<organism evidence="9 10">
    <name type="scientific">Streptohalobacillus salinus</name>
    <dbReference type="NCBI Taxonomy" id="621096"/>
    <lineage>
        <taxon>Bacteria</taxon>
        <taxon>Bacillati</taxon>
        <taxon>Bacillota</taxon>
        <taxon>Bacilli</taxon>
        <taxon>Bacillales</taxon>
        <taxon>Bacillaceae</taxon>
        <taxon>Streptohalobacillus</taxon>
    </lineage>
</organism>
<keyword evidence="3 5" id="KW-0689">Ribosomal protein</keyword>
<dbReference type="InterPro" id="IPR029751">
    <property type="entry name" value="Ribosomal_L25_dom"/>
</dbReference>
<evidence type="ECO:0000313" key="9">
    <source>
        <dbReference type="EMBL" id="PXW88469.1"/>
    </source>
</evidence>
<dbReference type="Proteomes" id="UP000247922">
    <property type="component" value="Unassembled WGS sequence"/>
</dbReference>
<dbReference type="GO" id="GO:0008097">
    <property type="term" value="F:5S rRNA binding"/>
    <property type="evidence" value="ECO:0007669"/>
    <property type="project" value="InterPro"/>
</dbReference>
<reference evidence="9 10" key="1">
    <citation type="submission" date="2018-05" db="EMBL/GenBank/DDBJ databases">
        <title>Genomic Encyclopedia of Type Strains, Phase IV (KMG-IV): sequencing the most valuable type-strain genomes for metagenomic binning, comparative biology and taxonomic classification.</title>
        <authorList>
            <person name="Goeker M."/>
        </authorList>
    </citation>
    <scope>NUCLEOTIDE SEQUENCE [LARGE SCALE GENOMIC DNA]</scope>
    <source>
        <strain evidence="9 10">DSM 22440</strain>
    </source>
</reference>
<evidence type="ECO:0000256" key="5">
    <source>
        <dbReference type="HAMAP-Rule" id="MF_01334"/>
    </source>
</evidence>
<dbReference type="InterPro" id="IPR020056">
    <property type="entry name" value="Rbsml_bL25/Gln-tRNA_synth_N"/>
</dbReference>
<dbReference type="AlphaFoldDB" id="A0A2V3WI43"/>
<gene>
    <name evidence="5" type="primary">rplY</name>
    <name evidence="5" type="synonym">ctc</name>
    <name evidence="9" type="ORF">DES38_11237</name>
</gene>
<comment type="caution">
    <text evidence="9">The sequence shown here is derived from an EMBL/GenBank/DDBJ whole genome shotgun (WGS) entry which is preliminary data.</text>
</comment>
<protein>
    <recommendedName>
        <fullName evidence="5">Large ribosomal subunit protein bL25</fullName>
    </recommendedName>
    <alternativeName>
        <fullName evidence="5">General stress protein CTC</fullName>
    </alternativeName>
</protein>
<proteinExistence type="inferred from homology"/>
<dbReference type="PANTHER" id="PTHR33284:SF1">
    <property type="entry name" value="RIBOSOMAL PROTEIN L25_GLN-TRNA SYNTHETASE, ANTI-CODON-BINDING DOMAIN-CONTAINING PROTEIN"/>
    <property type="match status" value="1"/>
</dbReference>
<dbReference type="GO" id="GO:0003735">
    <property type="term" value="F:structural constituent of ribosome"/>
    <property type="evidence" value="ECO:0007669"/>
    <property type="project" value="InterPro"/>
</dbReference>
<dbReference type="SUPFAM" id="SSF50715">
    <property type="entry name" value="Ribosomal protein L25-like"/>
    <property type="match status" value="1"/>
</dbReference>
<dbReference type="GO" id="GO:0022625">
    <property type="term" value="C:cytosolic large ribosomal subunit"/>
    <property type="evidence" value="ECO:0007669"/>
    <property type="project" value="TreeGrafter"/>
</dbReference>
<dbReference type="HAMAP" id="MF_01334">
    <property type="entry name" value="Ribosomal_bL25_CTC"/>
    <property type="match status" value="1"/>
</dbReference>
<dbReference type="CDD" id="cd00495">
    <property type="entry name" value="Ribosomal_L25_TL5_CTC"/>
    <property type="match status" value="1"/>
</dbReference>
<dbReference type="InterPro" id="IPR037121">
    <property type="entry name" value="Ribosomal_bL25_C"/>
</dbReference>
<dbReference type="Gene3D" id="2.40.240.10">
    <property type="entry name" value="Ribosomal Protein L25, Chain P"/>
    <property type="match status" value="1"/>
</dbReference>
<comment type="function">
    <text evidence="5">This is one of the proteins that binds to the 5S RNA in the ribosome where it forms part of the central protuberance.</text>
</comment>